<reference evidence="1" key="2">
    <citation type="submission" date="2020-09" db="EMBL/GenBank/DDBJ databases">
        <authorList>
            <person name="Sun Q."/>
            <person name="Zhou Y."/>
        </authorList>
    </citation>
    <scope>NUCLEOTIDE SEQUENCE</scope>
    <source>
        <strain evidence="1">CGMCC 1.15367</strain>
    </source>
</reference>
<evidence type="ECO:0000313" key="2">
    <source>
        <dbReference type="Proteomes" id="UP000644699"/>
    </source>
</evidence>
<protein>
    <submittedName>
        <fullName evidence="1">Uncharacterized protein</fullName>
    </submittedName>
</protein>
<proteinExistence type="predicted"/>
<dbReference type="EMBL" id="BMIQ01000004">
    <property type="protein sequence ID" value="GGE06597.1"/>
    <property type="molecule type" value="Genomic_DNA"/>
</dbReference>
<name>A0A916ZPG5_9HYPH</name>
<dbReference type="RefSeq" id="WP_188909348.1">
    <property type="nucleotide sequence ID" value="NZ_BMIQ01000004.1"/>
</dbReference>
<dbReference type="AlphaFoldDB" id="A0A916ZPG5"/>
<reference evidence="1" key="1">
    <citation type="journal article" date="2014" name="Int. J. Syst. Evol. Microbiol.">
        <title>Complete genome sequence of Corynebacterium casei LMG S-19264T (=DSM 44701T), isolated from a smear-ripened cheese.</title>
        <authorList>
            <consortium name="US DOE Joint Genome Institute (JGI-PGF)"/>
            <person name="Walter F."/>
            <person name="Albersmeier A."/>
            <person name="Kalinowski J."/>
            <person name="Ruckert C."/>
        </authorList>
    </citation>
    <scope>NUCLEOTIDE SEQUENCE</scope>
    <source>
        <strain evidence="1">CGMCC 1.15367</strain>
    </source>
</reference>
<evidence type="ECO:0000313" key="1">
    <source>
        <dbReference type="EMBL" id="GGE06597.1"/>
    </source>
</evidence>
<accession>A0A916ZPG5</accession>
<comment type="caution">
    <text evidence="1">The sequence shown here is derived from an EMBL/GenBank/DDBJ whole genome shotgun (WGS) entry which is preliminary data.</text>
</comment>
<keyword evidence="2" id="KW-1185">Reference proteome</keyword>
<gene>
    <name evidence="1" type="ORF">GCM10011390_27140</name>
</gene>
<sequence>MDETAGSAFDRERILQAFDWLGREAIAAGQRLDIAVYGGSALMLASNFRYASEDVDVSLLGAAWPTWLRTAVDRIAEAFGLSQDWLNDAVEFHLSAFADRASDHQEFGTFPRDDEEVGLTVFVPAADYMLAMKLKAMRIADPAKGEQEAADILNLMRVVGITTPEEALAVLAKFYPKSAAQPEKQLFLLRHLLARPQGLVDAPRYPR</sequence>
<organism evidence="1 2">
    <name type="scientific">Aureimonas endophytica</name>
    <dbReference type="NCBI Taxonomy" id="2027858"/>
    <lineage>
        <taxon>Bacteria</taxon>
        <taxon>Pseudomonadati</taxon>
        <taxon>Pseudomonadota</taxon>
        <taxon>Alphaproteobacteria</taxon>
        <taxon>Hyphomicrobiales</taxon>
        <taxon>Aurantimonadaceae</taxon>
        <taxon>Aureimonas</taxon>
    </lineage>
</organism>
<dbReference type="Proteomes" id="UP000644699">
    <property type="component" value="Unassembled WGS sequence"/>
</dbReference>